<proteinExistence type="predicted"/>
<evidence type="ECO:0000256" key="1">
    <source>
        <dbReference type="SAM" id="SignalP"/>
    </source>
</evidence>
<evidence type="ECO:0000313" key="3">
    <source>
        <dbReference type="Proteomes" id="UP001302602"/>
    </source>
</evidence>
<comment type="caution">
    <text evidence="2">The sequence shown here is derived from an EMBL/GenBank/DDBJ whole genome shotgun (WGS) entry which is preliminary data.</text>
</comment>
<feature type="chain" id="PRO_5042914705" description="Secreted protein" evidence="1">
    <location>
        <begin position="24"/>
        <end position="91"/>
    </location>
</feature>
<organism evidence="2 3">
    <name type="scientific">Parathielavia appendiculata</name>
    <dbReference type="NCBI Taxonomy" id="2587402"/>
    <lineage>
        <taxon>Eukaryota</taxon>
        <taxon>Fungi</taxon>
        <taxon>Dikarya</taxon>
        <taxon>Ascomycota</taxon>
        <taxon>Pezizomycotina</taxon>
        <taxon>Sordariomycetes</taxon>
        <taxon>Sordariomycetidae</taxon>
        <taxon>Sordariales</taxon>
        <taxon>Chaetomiaceae</taxon>
        <taxon>Parathielavia</taxon>
    </lineage>
</organism>
<sequence>MSQHSRVLVIFLLLLHLIPCCLRCLVSSQRHHTSQSLALAFHTPCINNTLPPSHLDALRCWCFYTIHCFPPPPTLLPLRAFAAHHTWSHGH</sequence>
<feature type="signal peptide" evidence="1">
    <location>
        <begin position="1"/>
        <end position="23"/>
    </location>
</feature>
<reference evidence="2" key="1">
    <citation type="journal article" date="2023" name="Mol. Phylogenet. Evol.">
        <title>Genome-scale phylogeny and comparative genomics of the fungal order Sordariales.</title>
        <authorList>
            <person name="Hensen N."/>
            <person name="Bonometti L."/>
            <person name="Westerberg I."/>
            <person name="Brannstrom I.O."/>
            <person name="Guillou S."/>
            <person name="Cros-Aarteil S."/>
            <person name="Calhoun S."/>
            <person name="Haridas S."/>
            <person name="Kuo A."/>
            <person name="Mondo S."/>
            <person name="Pangilinan J."/>
            <person name="Riley R."/>
            <person name="LaButti K."/>
            <person name="Andreopoulos B."/>
            <person name="Lipzen A."/>
            <person name="Chen C."/>
            <person name="Yan M."/>
            <person name="Daum C."/>
            <person name="Ng V."/>
            <person name="Clum A."/>
            <person name="Steindorff A."/>
            <person name="Ohm R.A."/>
            <person name="Martin F."/>
            <person name="Silar P."/>
            <person name="Natvig D.O."/>
            <person name="Lalanne C."/>
            <person name="Gautier V."/>
            <person name="Ament-Velasquez S.L."/>
            <person name="Kruys A."/>
            <person name="Hutchinson M.I."/>
            <person name="Powell A.J."/>
            <person name="Barry K."/>
            <person name="Miller A.N."/>
            <person name="Grigoriev I.V."/>
            <person name="Debuchy R."/>
            <person name="Gladieux P."/>
            <person name="Hiltunen Thoren M."/>
            <person name="Johannesson H."/>
        </authorList>
    </citation>
    <scope>NUCLEOTIDE SEQUENCE</scope>
    <source>
        <strain evidence="2">CBS 731.68</strain>
    </source>
</reference>
<evidence type="ECO:0008006" key="4">
    <source>
        <dbReference type="Google" id="ProtNLM"/>
    </source>
</evidence>
<reference evidence="2" key="2">
    <citation type="submission" date="2023-05" db="EMBL/GenBank/DDBJ databases">
        <authorList>
            <consortium name="Lawrence Berkeley National Laboratory"/>
            <person name="Steindorff A."/>
            <person name="Hensen N."/>
            <person name="Bonometti L."/>
            <person name="Westerberg I."/>
            <person name="Brannstrom I.O."/>
            <person name="Guillou S."/>
            <person name="Cros-Aarteil S."/>
            <person name="Calhoun S."/>
            <person name="Haridas S."/>
            <person name="Kuo A."/>
            <person name="Mondo S."/>
            <person name="Pangilinan J."/>
            <person name="Riley R."/>
            <person name="Labutti K."/>
            <person name="Andreopoulos B."/>
            <person name="Lipzen A."/>
            <person name="Chen C."/>
            <person name="Yanf M."/>
            <person name="Daum C."/>
            <person name="Ng V."/>
            <person name="Clum A."/>
            <person name="Ohm R."/>
            <person name="Martin F."/>
            <person name="Silar P."/>
            <person name="Natvig D."/>
            <person name="Lalanne C."/>
            <person name="Gautier V."/>
            <person name="Ament-Velasquez S.L."/>
            <person name="Kruys A."/>
            <person name="Hutchinson M.I."/>
            <person name="Powell A.J."/>
            <person name="Barry K."/>
            <person name="Miller A.N."/>
            <person name="Grigoriev I.V."/>
            <person name="Debuchy R."/>
            <person name="Gladieux P."/>
            <person name="Thoren M.H."/>
            <person name="Johannesson H."/>
        </authorList>
    </citation>
    <scope>NUCLEOTIDE SEQUENCE</scope>
    <source>
        <strain evidence="2">CBS 731.68</strain>
    </source>
</reference>
<dbReference type="GeneID" id="87823328"/>
<dbReference type="EMBL" id="MU853225">
    <property type="protein sequence ID" value="KAK4125626.1"/>
    <property type="molecule type" value="Genomic_DNA"/>
</dbReference>
<gene>
    <name evidence="2" type="ORF">N657DRAFT_272719</name>
</gene>
<dbReference type="AlphaFoldDB" id="A0AAN6U5T6"/>
<dbReference type="Proteomes" id="UP001302602">
    <property type="component" value="Unassembled WGS sequence"/>
</dbReference>
<keyword evidence="1" id="KW-0732">Signal</keyword>
<name>A0AAN6U5T6_9PEZI</name>
<keyword evidence="3" id="KW-1185">Reference proteome</keyword>
<accession>A0AAN6U5T6</accession>
<dbReference type="RefSeq" id="XP_062649397.1">
    <property type="nucleotide sequence ID" value="XM_062786560.1"/>
</dbReference>
<protein>
    <recommendedName>
        <fullName evidence="4">Secreted protein</fullName>
    </recommendedName>
</protein>
<evidence type="ECO:0000313" key="2">
    <source>
        <dbReference type="EMBL" id="KAK4125626.1"/>
    </source>
</evidence>